<protein>
    <submittedName>
        <fullName evidence="9">Peroxidasin homolog</fullName>
    </submittedName>
</protein>
<name>A0A1S4EIE3_DIACI</name>
<evidence type="ECO:0000256" key="4">
    <source>
        <dbReference type="ARBA" id="ARBA00022617"/>
    </source>
</evidence>
<dbReference type="STRING" id="121845.A0A1S4EIE3"/>
<evidence type="ECO:0000256" key="6">
    <source>
        <dbReference type="ARBA" id="ARBA00023004"/>
    </source>
</evidence>
<dbReference type="GO" id="GO:0020037">
    <property type="term" value="F:heme binding"/>
    <property type="evidence" value="ECO:0007669"/>
    <property type="project" value="InterPro"/>
</dbReference>
<organism evidence="8 9">
    <name type="scientific">Diaphorina citri</name>
    <name type="common">Asian citrus psyllid</name>
    <dbReference type="NCBI Taxonomy" id="121845"/>
    <lineage>
        <taxon>Eukaryota</taxon>
        <taxon>Metazoa</taxon>
        <taxon>Ecdysozoa</taxon>
        <taxon>Arthropoda</taxon>
        <taxon>Hexapoda</taxon>
        <taxon>Insecta</taxon>
        <taxon>Pterygota</taxon>
        <taxon>Neoptera</taxon>
        <taxon>Paraneoptera</taxon>
        <taxon>Hemiptera</taxon>
        <taxon>Sternorrhyncha</taxon>
        <taxon>Psylloidea</taxon>
        <taxon>Psyllidae</taxon>
        <taxon>Diaphorininae</taxon>
        <taxon>Diaphorina</taxon>
    </lineage>
</organism>
<evidence type="ECO:0000256" key="7">
    <source>
        <dbReference type="PIRSR" id="PIRSR619791-2"/>
    </source>
</evidence>
<evidence type="ECO:0000256" key="2">
    <source>
        <dbReference type="ARBA" id="ARBA00022525"/>
    </source>
</evidence>
<evidence type="ECO:0000256" key="3">
    <source>
        <dbReference type="ARBA" id="ARBA00022559"/>
    </source>
</evidence>
<keyword evidence="3" id="KW-0560">Oxidoreductase</keyword>
<evidence type="ECO:0000313" key="9">
    <source>
        <dbReference type="RefSeq" id="XP_017301976.2"/>
    </source>
</evidence>
<dbReference type="PROSITE" id="PS50292">
    <property type="entry name" value="PEROXIDASE_3"/>
    <property type="match status" value="1"/>
</dbReference>
<keyword evidence="7" id="KW-0479">Metal-binding</keyword>
<evidence type="ECO:0000313" key="8">
    <source>
        <dbReference type="Proteomes" id="UP000079169"/>
    </source>
</evidence>
<dbReference type="PRINTS" id="PR00457">
    <property type="entry name" value="ANPEROXIDASE"/>
</dbReference>
<keyword evidence="8" id="KW-1185">Reference proteome</keyword>
<accession>A0A1S4EIE3</accession>
<dbReference type="InterPro" id="IPR037120">
    <property type="entry name" value="Haem_peroxidase_sf_animal"/>
</dbReference>
<reference evidence="9" key="1">
    <citation type="submission" date="2025-08" db="UniProtKB">
        <authorList>
            <consortium name="RefSeq"/>
        </authorList>
    </citation>
    <scope>IDENTIFICATION</scope>
</reference>
<dbReference type="PANTHER" id="PTHR11475:SF106">
    <property type="entry name" value="CURLY SU"/>
    <property type="match status" value="1"/>
</dbReference>
<dbReference type="InterPro" id="IPR019791">
    <property type="entry name" value="Haem_peroxidase_animal"/>
</dbReference>
<dbReference type="GO" id="GO:0004601">
    <property type="term" value="F:peroxidase activity"/>
    <property type="evidence" value="ECO:0007669"/>
    <property type="project" value="UniProtKB-KW"/>
</dbReference>
<evidence type="ECO:0000256" key="5">
    <source>
        <dbReference type="ARBA" id="ARBA00022729"/>
    </source>
</evidence>
<dbReference type="PaxDb" id="121845-A0A1S4EIE3"/>
<evidence type="ECO:0000256" key="1">
    <source>
        <dbReference type="ARBA" id="ARBA00004613"/>
    </source>
</evidence>
<dbReference type="GeneID" id="103515068"/>
<dbReference type="GO" id="GO:0006979">
    <property type="term" value="P:response to oxidative stress"/>
    <property type="evidence" value="ECO:0007669"/>
    <property type="project" value="InterPro"/>
</dbReference>
<dbReference type="RefSeq" id="XP_017301976.2">
    <property type="nucleotide sequence ID" value="XM_017446487.2"/>
</dbReference>
<feature type="binding site" description="axial binding residue" evidence="7">
    <location>
        <position position="206"/>
    </location>
    <ligand>
        <name>heme b</name>
        <dbReference type="ChEBI" id="CHEBI:60344"/>
    </ligand>
    <ligandPart>
        <name>Fe</name>
        <dbReference type="ChEBI" id="CHEBI:18248"/>
    </ligandPart>
</feature>
<dbReference type="GO" id="GO:0005576">
    <property type="term" value="C:extracellular region"/>
    <property type="evidence" value="ECO:0007669"/>
    <property type="project" value="UniProtKB-SubCell"/>
</dbReference>
<dbReference type="Proteomes" id="UP000079169">
    <property type="component" value="Unplaced"/>
</dbReference>
<dbReference type="Pfam" id="PF03098">
    <property type="entry name" value="An_peroxidase"/>
    <property type="match status" value="1"/>
</dbReference>
<keyword evidence="6 7" id="KW-0408">Iron</keyword>
<comment type="subcellular location">
    <subcellularLocation>
        <location evidence="1">Secreted</location>
    </subcellularLocation>
</comment>
<sequence>MREDREMAKAQSYNRPWSAIRSECSRVQTNSLTSYIDANFVYGSSPTLAAKLREYRGGCLKVLPQFKDLGLKPLLPLKTEQPDDGCIRPHRDLYCFLAGDNRVNEQLALGVLHTLFVREHNRIAHELSVVNPHWSDEQLYQETRHILAAIVQHITYNEFLPRLLGKQTMQKYGLELKHYGYSDDYDPYIDATIPSAFGTAAFRFGHSLLPKSMERWSVTNKFIASRRFSEMFQQPYDLNKPGWLDQYLVGMLNQAALPMDDAITTQVTNHLFQEPTHEYGKDLASINLQRAREHGVPSYSEYREFCNLPPVNTWTSLLKSLDNSTVHRYQDLYSFPQDLDLWSAGVSEIPIGDSLIGPTFSCIIARTFRDLKRGDRFWYENSGSPSSFSLAQLQEIRKVKLSRILCDNADDLITIQPWALEMPNDYTNSRVSCNSRLLEGINFAHWREIQDRDPWAKIPAADPWVSARPSYDPSGSTHPVELVTLSGQYKPTASSFIPSASSYSPPPPPPRPNVQVEVSYSPQISYKPLEFSSNEINVTSTYKPLESLFIQQISTKKPLLDTYSYSSTLRPPSSTSTVSYTSAEFSSTPMLVSSSFFFFFLKML</sequence>
<dbReference type="KEGG" id="dci:103515068"/>
<dbReference type="Gene3D" id="1.10.640.10">
    <property type="entry name" value="Haem peroxidase domain superfamily, animal type"/>
    <property type="match status" value="1"/>
</dbReference>
<dbReference type="FunFam" id="1.10.640.10:FF:000003">
    <property type="entry name" value="chorion peroxidase"/>
    <property type="match status" value="1"/>
</dbReference>
<dbReference type="CDD" id="cd09823">
    <property type="entry name" value="peroxinectin_like"/>
    <property type="match status" value="1"/>
</dbReference>
<dbReference type="SUPFAM" id="SSF48113">
    <property type="entry name" value="Heme-dependent peroxidases"/>
    <property type="match status" value="1"/>
</dbReference>
<proteinExistence type="predicted"/>
<keyword evidence="4 7" id="KW-0349">Heme</keyword>
<keyword evidence="2" id="KW-0964">Secreted</keyword>
<dbReference type="GO" id="GO:0022412">
    <property type="term" value="P:cellular process involved in reproduction in multicellular organism"/>
    <property type="evidence" value="ECO:0007669"/>
    <property type="project" value="UniProtKB-ARBA"/>
</dbReference>
<keyword evidence="5" id="KW-0732">Signal</keyword>
<keyword evidence="3" id="KW-0575">Peroxidase</keyword>
<gene>
    <name evidence="9" type="primary">LOC103515068</name>
</gene>
<dbReference type="PANTHER" id="PTHR11475">
    <property type="entry name" value="OXIDASE/PEROXIDASE"/>
    <property type="match status" value="1"/>
</dbReference>
<dbReference type="GO" id="GO:0046872">
    <property type="term" value="F:metal ion binding"/>
    <property type="evidence" value="ECO:0007669"/>
    <property type="project" value="UniProtKB-KW"/>
</dbReference>
<dbReference type="AlphaFoldDB" id="A0A1S4EIE3"/>
<dbReference type="InterPro" id="IPR010255">
    <property type="entry name" value="Haem_peroxidase_sf"/>
</dbReference>